<dbReference type="Gene3D" id="3.30.540.10">
    <property type="entry name" value="Fructose-1,6-Bisphosphatase, subunit A, domain 1"/>
    <property type="match status" value="1"/>
</dbReference>
<gene>
    <name evidence="2" type="ORF">COS81_02025</name>
</gene>
<comment type="caution">
    <text evidence="2">The sequence shown here is derived from an EMBL/GenBank/DDBJ whole genome shotgun (WGS) entry which is preliminary data.</text>
</comment>
<protein>
    <recommendedName>
        <fullName evidence="4">Inositol monophosphatase</fullName>
    </recommendedName>
</protein>
<dbReference type="Proteomes" id="UP000229916">
    <property type="component" value="Unassembled WGS sequence"/>
</dbReference>
<comment type="cofactor">
    <cofactor evidence="1">
        <name>Mg(2+)</name>
        <dbReference type="ChEBI" id="CHEBI:18420"/>
    </cofactor>
</comment>
<feature type="binding site" evidence="1">
    <location>
        <position position="67"/>
    </location>
    <ligand>
        <name>Mg(2+)</name>
        <dbReference type="ChEBI" id="CHEBI:18420"/>
        <label>1</label>
        <note>catalytic</note>
    </ligand>
</feature>
<dbReference type="GO" id="GO:0046872">
    <property type="term" value="F:metal ion binding"/>
    <property type="evidence" value="ECO:0007669"/>
    <property type="project" value="UniProtKB-KW"/>
</dbReference>
<accession>A0A2M7ANJ8</accession>
<feature type="binding site" evidence="1">
    <location>
        <position position="85"/>
    </location>
    <ligand>
        <name>Mg(2+)</name>
        <dbReference type="ChEBI" id="CHEBI:18420"/>
        <label>1</label>
        <note>catalytic</note>
    </ligand>
</feature>
<evidence type="ECO:0008006" key="4">
    <source>
        <dbReference type="Google" id="ProtNLM"/>
    </source>
</evidence>
<feature type="binding site" evidence="1">
    <location>
        <position position="87"/>
    </location>
    <ligand>
        <name>Mg(2+)</name>
        <dbReference type="ChEBI" id="CHEBI:18420"/>
        <label>1</label>
        <note>catalytic</note>
    </ligand>
</feature>
<evidence type="ECO:0000313" key="2">
    <source>
        <dbReference type="EMBL" id="PIU68958.1"/>
    </source>
</evidence>
<evidence type="ECO:0000313" key="3">
    <source>
        <dbReference type="Proteomes" id="UP000229916"/>
    </source>
</evidence>
<keyword evidence="1" id="KW-0460">Magnesium</keyword>
<organism evidence="2 3">
    <name type="scientific">candidate division WWE3 bacterium CG06_land_8_20_14_3_00_42_16</name>
    <dbReference type="NCBI Taxonomy" id="1975083"/>
    <lineage>
        <taxon>Bacteria</taxon>
        <taxon>Katanobacteria</taxon>
    </lineage>
</organism>
<sequence>MKTDCQTYIKEMLEIGNKLIKESPILGEETGSVNAKGDKTIEMDVKIEQAIIDYVRRNELPFNIFSEEIGFINIHPKPQYVLVFDPLDGSTNYRVGKGLFPYGLMIALYKGLRPKLCDIVSSGFAEHTTNKWWTYDGSKTRDSHGKVVILSHNWKVHRSTPVHFDLYYKKAYDTFSSLAEKIHIRWGGSNTSSLLYVLSETSAAMGALLMRPEEIGTVVSLIKGAGGITVDHKGKDLGNYIFSPDETYQLLAGDKKIVEFAVSQLKNR</sequence>
<feature type="binding site" evidence="1">
    <location>
        <position position="88"/>
    </location>
    <ligand>
        <name>Mg(2+)</name>
        <dbReference type="ChEBI" id="CHEBI:18420"/>
        <label>1</label>
        <note>catalytic</note>
    </ligand>
</feature>
<dbReference type="AlphaFoldDB" id="A0A2M7ANJ8"/>
<dbReference type="EMBL" id="PEWD01000040">
    <property type="protein sequence ID" value="PIU68958.1"/>
    <property type="molecule type" value="Genomic_DNA"/>
</dbReference>
<proteinExistence type="predicted"/>
<evidence type="ECO:0000256" key="1">
    <source>
        <dbReference type="PIRSR" id="PIRSR600760-2"/>
    </source>
</evidence>
<reference evidence="3" key="1">
    <citation type="submission" date="2017-09" db="EMBL/GenBank/DDBJ databases">
        <title>Depth-based differentiation of microbial function through sediment-hosted aquifers and enrichment of novel symbionts in the deep terrestrial subsurface.</title>
        <authorList>
            <person name="Probst A.J."/>
            <person name="Ladd B."/>
            <person name="Jarett J.K."/>
            <person name="Geller-Mcgrath D.E."/>
            <person name="Sieber C.M.K."/>
            <person name="Emerson J.B."/>
            <person name="Anantharaman K."/>
            <person name="Thomas B.C."/>
            <person name="Malmstrom R."/>
            <person name="Stieglmeier M."/>
            <person name="Klingl A."/>
            <person name="Woyke T."/>
            <person name="Ryan C.M."/>
            <person name="Banfield J.F."/>
        </authorList>
    </citation>
    <scope>NUCLEOTIDE SEQUENCE [LARGE SCALE GENOMIC DNA]</scope>
</reference>
<dbReference type="InterPro" id="IPR000760">
    <property type="entry name" value="Inositol_monophosphatase-like"/>
</dbReference>
<keyword evidence="1" id="KW-0479">Metal-binding</keyword>
<dbReference type="PRINTS" id="PR00377">
    <property type="entry name" value="IMPHPHTASES"/>
</dbReference>
<name>A0A2M7ANJ8_UNCKA</name>
<dbReference type="SUPFAM" id="SSF56655">
    <property type="entry name" value="Carbohydrate phosphatase"/>
    <property type="match status" value="1"/>
</dbReference>